<dbReference type="Gene3D" id="1.10.45.10">
    <property type="entry name" value="Vanillyl-alcohol Oxidase, Chain A, domain 4"/>
    <property type="match status" value="1"/>
</dbReference>
<dbReference type="Gene3D" id="3.30.465.10">
    <property type="match status" value="1"/>
</dbReference>
<comment type="similarity">
    <text evidence="2">Belongs to the FAD-binding oxidoreductase/transferase type 4 family.</text>
</comment>
<dbReference type="InterPro" id="IPR016167">
    <property type="entry name" value="FAD-bd_PCMH_sub1"/>
</dbReference>
<dbReference type="SUPFAM" id="SSF55103">
    <property type="entry name" value="FAD-linked oxidases, C-terminal domain"/>
    <property type="match status" value="1"/>
</dbReference>
<organism evidence="7 8">
    <name type="scientific">Pelomicrobium methylotrophicum</name>
    <dbReference type="NCBI Taxonomy" id="2602750"/>
    <lineage>
        <taxon>Bacteria</taxon>
        <taxon>Pseudomonadati</taxon>
        <taxon>Pseudomonadota</taxon>
        <taxon>Hydrogenophilia</taxon>
        <taxon>Hydrogenophilia incertae sedis</taxon>
        <taxon>Pelomicrobium</taxon>
    </lineage>
</organism>
<keyword evidence="5" id="KW-0560">Oxidoreductase</keyword>
<accession>A0A5C7EU88</accession>
<comment type="cofactor">
    <cofactor evidence="1">
        <name>FAD</name>
        <dbReference type="ChEBI" id="CHEBI:57692"/>
    </cofactor>
</comment>
<dbReference type="Gene3D" id="3.30.70.2190">
    <property type="match status" value="1"/>
</dbReference>
<dbReference type="InterPro" id="IPR036318">
    <property type="entry name" value="FAD-bd_PCMH-like_sf"/>
</dbReference>
<dbReference type="EMBL" id="VPFL01000010">
    <property type="protein sequence ID" value="TXF11788.1"/>
    <property type="molecule type" value="Genomic_DNA"/>
</dbReference>
<dbReference type="RefSeq" id="WP_147799751.1">
    <property type="nucleotide sequence ID" value="NZ_VPFL01000010.1"/>
</dbReference>
<name>A0A5C7EU88_9PROT</name>
<evidence type="ECO:0000259" key="6">
    <source>
        <dbReference type="PROSITE" id="PS51387"/>
    </source>
</evidence>
<evidence type="ECO:0000313" key="7">
    <source>
        <dbReference type="EMBL" id="TXF11788.1"/>
    </source>
</evidence>
<dbReference type="PROSITE" id="PS51387">
    <property type="entry name" value="FAD_PCMH"/>
    <property type="match status" value="1"/>
</dbReference>
<dbReference type="Pfam" id="PF01565">
    <property type="entry name" value="FAD_binding_4"/>
    <property type="match status" value="1"/>
</dbReference>
<dbReference type="InterPro" id="IPR016169">
    <property type="entry name" value="FAD-bd_PCMH_sub2"/>
</dbReference>
<sequence length="481" mass="51624">MVSAVSSLERGAFREAIAAIVGQAGVVADPAAMAPYLTDWRGRYRGAAELVVRPASTEEVAQVVKCCARERVAIVPQGGNTGLCGGSVPLAEDVSSGRQIVLSLSRMNRIRELDAENNTITVEAGCVLASIQAAARGANRLFPLSLGAEGSCQIGGNLSTNAGGEAVLRYGNCRDLVLGLEVVLPDGRVWDGLRALRKDNTGYDLKQLFIGAEGTLGVITAAVLKLFPLPTATATALLGIESPSQAVELLSELRATMGDRVVSFELMSRLALALVLKHIPGTSDPLSQPYPWYLLVELSDSGASEALNARLLQALEEALERGRVRDAVLAQSEAQREALWRLRDSMAEAQKKEGVSLKHDVSVPVSRVPQFIEEASRALEEAFPGVRIVAFGHIGDGNIHYNVSMADPQMNARFVQEPEPVNRIVYDSVARLGGSISAEHGLGQLKRKVIQRYKSALELELMRAIKRTLDPHNLMNPGKVV</sequence>
<dbReference type="InterPro" id="IPR016171">
    <property type="entry name" value="Vanillyl_alc_oxidase_C-sub2"/>
</dbReference>
<evidence type="ECO:0000256" key="2">
    <source>
        <dbReference type="ARBA" id="ARBA00008000"/>
    </source>
</evidence>
<evidence type="ECO:0000256" key="5">
    <source>
        <dbReference type="ARBA" id="ARBA00023002"/>
    </source>
</evidence>
<dbReference type="Proteomes" id="UP000321201">
    <property type="component" value="Unassembled WGS sequence"/>
</dbReference>
<dbReference type="PANTHER" id="PTHR43716">
    <property type="entry name" value="D-2-HYDROXYGLUTARATE DEHYDROGENASE, MITOCHONDRIAL"/>
    <property type="match status" value="1"/>
</dbReference>
<dbReference type="Gene3D" id="3.30.70.2740">
    <property type="match status" value="1"/>
</dbReference>
<dbReference type="FunFam" id="1.10.45.10:FF:000001">
    <property type="entry name" value="D-lactate dehydrogenase mitochondrial"/>
    <property type="match status" value="1"/>
</dbReference>
<dbReference type="OrthoDB" id="5287953at2"/>
<dbReference type="Gene3D" id="3.30.43.10">
    <property type="entry name" value="Uridine Diphospho-n-acetylenolpyruvylglucosamine Reductase, domain 2"/>
    <property type="match status" value="1"/>
</dbReference>
<protein>
    <submittedName>
        <fullName evidence="7">FAD-binding oxidoreductase</fullName>
    </submittedName>
</protein>
<dbReference type="FunFam" id="3.30.70.2740:FF:000001">
    <property type="entry name" value="D-lactate dehydrogenase mitochondrial"/>
    <property type="match status" value="1"/>
</dbReference>
<dbReference type="FunFam" id="3.30.465.10:FF:000001">
    <property type="entry name" value="D-2-hydroxyglutarate dehydrogenase, mitochondrial"/>
    <property type="match status" value="1"/>
</dbReference>
<dbReference type="InParanoid" id="A0A5C7EU88"/>
<dbReference type="GO" id="GO:0016491">
    <property type="term" value="F:oxidoreductase activity"/>
    <property type="evidence" value="ECO:0007669"/>
    <property type="project" value="UniProtKB-KW"/>
</dbReference>
<dbReference type="InterPro" id="IPR016164">
    <property type="entry name" value="FAD-linked_Oxase-like_C"/>
</dbReference>
<dbReference type="GO" id="GO:0022904">
    <property type="term" value="P:respiratory electron transport chain"/>
    <property type="evidence" value="ECO:0007669"/>
    <property type="project" value="TreeGrafter"/>
</dbReference>
<dbReference type="InterPro" id="IPR051264">
    <property type="entry name" value="FAD-oxidored/transferase_4"/>
</dbReference>
<proteinExistence type="inferred from homology"/>
<evidence type="ECO:0000313" key="8">
    <source>
        <dbReference type="Proteomes" id="UP000321201"/>
    </source>
</evidence>
<dbReference type="Pfam" id="PF02913">
    <property type="entry name" value="FAD-oxidase_C"/>
    <property type="match status" value="1"/>
</dbReference>
<dbReference type="InterPro" id="IPR006094">
    <property type="entry name" value="Oxid_FAD_bind_N"/>
</dbReference>
<reference evidence="7 8" key="1">
    <citation type="submission" date="2019-08" db="EMBL/GenBank/DDBJ databases">
        <title>Pelomicrobium methylotrophicum gen. nov., sp. nov. a moderately thermophilic, facultatively anaerobic, lithoautotrophic and methylotrophic bacterium isolated from a terrestrial mud volcano.</title>
        <authorList>
            <person name="Slobodkina G.B."/>
            <person name="Merkel A.Y."/>
            <person name="Slobodkin A.I."/>
        </authorList>
    </citation>
    <scope>NUCLEOTIDE SEQUENCE [LARGE SCALE GENOMIC DNA]</scope>
    <source>
        <strain evidence="7 8">SM250</strain>
    </source>
</reference>
<evidence type="ECO:0000256" key="3">
    <source>
        <dbReference type="ARBA" id="ARBA00022630"/>
    </source>
</evidence>
<dbReference type="InterPro" id="IPR016166">
    <property type="entry name" value="FAD-bd_PCMH"/>
</dbReference>
<dbReference type="InterPro" id="IPR004113">
    <property type="entry name" value="FAD-bd_oxidored_4_C"/>
</dbReference>
<gene>
    <name evidence="7" type="ORF">FR698_08375</name>
</gene>
<keyword evidence="4" id="KW-0274">FAD</keyword>
<dbReference type="PANTHER" id="PTHR43716:SF2">
    <property type="entry name" value="BLL6224 PROTEIN"/>
    <property type="match status" value="1"/>
</dbReference>
<dbReference type="GO" id="GO:0071949">
    <property type="term" value="F:FAD binding"/>
    <property type="evidence" value="ECO:0007669"/>
    <property type="project" value="InterPro"/>
</dbReference>
<keyword evidence="8" id="KW-1185">Reference proteome</keyword>
<evidence type="ECO:0000256" key="1">
    <source>
        <dbReference type="ARBA" id="ARBA00001974"/>
    </source>
</evidence>
<comment type="caution">
    <text evidence="7">The sequence shown here is derived from an EMBL/GenBank/DDBJ whole genome shotgun (WGS) entry which is preliminary data.</text>
</comment>
<dbReference type="SUPFAM" id="SSF56176">
    <property type="entry name" value="FAD-binding/transporter-associated domain-like"/>
    <property type="match status" value="1"/>
</dbReference>
<feature type="domain" description="FAD-binding PCMH-type" evidence="6">
    <location>
        <begin position="44"/>
        <end position="229"/>
    </location>
</feature>
<evidence type="ECO:0000256" key="4">
    <source>
        <dbReference type="ARBA" id="ARBA00022827"/>
    </source>
</evidence>
<keyword evidence="3" id="KW-0285">Flavoprotein</keyword>
<dbReference type="AlphaFoldDB" id="A0A5C7EU88"/>